<feature type="domain" description="FBD" evidence="1">
    <location>
        <begin position="10"/>
        <end position="45"/>
    </location>
</feature>
<proteinExistence type="predicted"/>
<evidence type="ECO:0000259" key="1">
    <source>
        <dbReference type="Pfam" id="PF08387"/>
    </source>
</evidence>
<comment type="caution">
    <text evidence="2">The sequence shown here is derived from an EMBL/GenBank/DDBJ whole genome shotgun (WGS) entry which is preliminary data.</text>
</comment>
<dbReference type="EMBL" id="PKMF04000215">
    <property type="protein sequence ID" value="KAK7842824.1"/>
    <property type="molecule type" value="Genomic_DNA"/>
</dbReference>
<accession>A0AAW0KW64</accession>
<keyword evidence="3" id="KW-1185">Reference proteome</keyword>
<gene>
    <name evidence="2" type="ORF">CFP56_013409</name>
</gene>
<name>A0AAW0KW64_QUESU</name>
<evidence type="ECO:0000313" key="3">
    <source>
        <dbReference type="Proteomes" id="UP000237347"/>
    </source>
</evidence>
<dbReference type="Proteomes" id="UP000237347">
    <property type="component" value="Unassembled WGS sequence"/>
</dbReference>
<sequence length="79" mass="9069">MVLKVEHQHQCLSVFELKGFVGCKVDVELVQYILKNAMSLQKIIITLRNYRNLEKKVSAITCARQLETRLPPGVELVML</sequence>
<evidence type="ECO:0000313" key="2">
    <source>
        <dbReference type="EMBL" id="KAK7842824.1"/>
    </source>
</evidence>
<dbReference type="InterPro" id="IPR006566">
    <property type="entry name" value="FBD"/>
</dbReference>
<protein>
    <recommendedName>
        <fullName evidence="1">FBD domain-containing protein</fullName>
    </recommendedName>
</protein>
<reference evidence="2 3" key="1">
    <citation type="journal article" date="2018" name="Sci. Data">
        <title>The draft genome sequence of cork oak.</title>
        <authorList>
            <person name="Ramos A.M."/>
            <person name="Usie A."/>
            <person name="Barbosa P."/>
            <person name="Barros P.M."/>
            <person name="Capote T."/>
            <person name="Chaves I."/>
            <person name="Simoes F."/>
            <person name="Abreu I."/>
            <person name="Carrasquinho I."/>
            <person name="Faro C."/>
            <person name="Guimaraes J.B."/>
            <person name="Mendonca D."/>
            <person name="Nobrega F."/>
            <person name="Rodrigues L."/>
            <person name="Saibo N.J.M."/>
            <person name="Varela M.C."/>
            <person name="Egas C."/>
            <person name="Matos J."/>
            <person name="Miguel C.M."/>
            <person name="Oliveira M.M."/>
            <person name="Ricardo C.P."/>
            <person name="Goncalves S."/>
        </authorList>
    </citation>
    <scope>NUCLEOTIDE SEQUENCE [LARGE SCALE GENOMIC DNA]</scope>
    <source>
        <strain evidence="3">cv. HL8</strain>
    </source>
</reference>
<organism evidence="2 3">
    <name type="scientific">Quercus suber</name>
    <name type="common">Cork oak</name>
    <dbReference type="NCBI Taxonomy" id="58331"/>
    <lineage>
        <taxon>Eukaryota</taxon>
        <taxon>Viridiplantae</taxon>
        <taxon>Streptophyta</taxon>
        <taxon>Embryophyta</taxon>
        <taxon>Tracheophyta</taxon>
        <taxon>Spermatophyta</taxon>
        <taxon>Magnoliopsida</taxon>
        <taxon>eudicotyledons</taxon>
        <taxon>Gunneridae</taxon>
        <taxon>Pentapetalae</taxon>
        <taxon>rosids</taxon>
        <taxon>fabids</taxon>
        <taxon>Fagales</taxon>
        <taxon>Fagaceae</taxon>
        <taxon>Quercus</taxon>
    </lineage>
</organism>
<dbReference type="Pfam" id="PF08387">
    <property type="entry name" value="FBD"/>
    <property type="match status" value="1"/>
</dbReference>
<dbReference type="AlphaFoldDB" id="A0AAW0KW64"/>